<dbReference type="Proteomes" id="UP000245212">
    <property type="component" value="Unassembled WGS sequence"/>
</dbReference>
<feature type="chain" id="PRO_5015852551" evidence="1">
    <location>
        <begin position="26"/>
        <end position="104"/>
    </location>
</feature>
<dbReference type="InterPro" id="IPR025421">
    <property type="entry name" value="DUF4148"/>
</dbReference>
<reference evidence="3" key="1">
    <citation type="submission" date="2018-05" db="EMBL/GenBank/DDBJ databases">
        <authorList>
            <person name="Li Y."/>
        </authorList>
    </citation>
    <scope>NUCLEOTIDE SEQUENCE [LARGE SCALE GENOMIC DNA]</scope>
    <source>
        <strain evidence="3">3d-2-2</strain>
    </source>
</reference>
<protein>
    <submittedName>
        <fullName evidence="2">DUF4148 domain-containing protein</fullName>
    </submittedName>
</protein>
<proteinExistence type="predicted"/>
<dbReference type="AlphaFoldDB" id="A0A2V1JYY8"/>
<sequence>MNMNTLLKTAALSLSLSLAAGAAYADTVEFTELTYPVIQDTSNKSRADVVHELDAARAAGQLNFTELSYPVTAAGQQDSSLSRAQVREELRAYRTQHPDEHIAS</sequence>
<comment type="caution">
    <text evidence="2">The sequence shown here is derived from an EMBL/GenBank/DDBJ whole genome shotgun (WGS) entry which is preliminary data.</text>
</comment>
<name>A0A2V1JYY8_9BURK</name>
<gene>
    <name evidence="2" type="ORF">DD235_07460</name>
</gene>
<organism evidence="2 3">
    <name type="scientific">Corticimicrobacter populi</name>
    <dbReference type="NCBI Taxonomy" id="2175229"/>
    <lineage>
        <taxon>Bacteria</taxon>
        <taxon>Pseudomonadati</taxon>
        <taxon>Pseudomonadota</taxon>
        <taxon>Betaproteobacteria</taxon>
        <taxon>Burkholderiales</taxon>
        <taxon>Alcaligenaceae</taxon>
        <taxon>Corticimicrobacter</taxon>
    </lineage>
</organism>
<evidence type="ECO:0000313" key="2">
    <source>
        <dbReference type="EMBL" id="PWF24132.1"/>
    </source>
</evidence>
<feature type="signal peptide" evidence="1">
    <location>
        <begin position="1"/>
        <end position="25"/>
    </location>
</feature>
<accession>A0A2V1JYY8</accession>
<keyword evidence="3" id="KW-1185">Reference proteome</keyword>
<dbReference type="EMBL" id="QETA01000002">
    <property type="protein sequence ID" value="PWF24132.1"/>
    <property type="molecule type" value="Genomic_DNA"/>
</dbReference>
<evidence type="ECO:0000313" key="3">
    <source>
        <dbReference type="Proteomes" id="UP000245212"/>
    </source>
</evidence>
<keyword evidence="1" id="KW-0732">Signal</keyword>
<dbReference type="Pfam" id="PF13663">
    <property type="entry name" value="DUF4148"/>
    <property type="match status" value="1"/>
</dbReference>
<evidence type="ECO:0000256" key="1">
    <source>
        <dbReference type="SAM" id="SignalP"/>
    </source>
</evidence>